<evidence type="ECO:0000313" key="2">
    <source>
        <dbReference type="Proteomes" id="UP000075613"/>
    </source>
</evidence>
<reference evidence="1 2" key="1">
    <citation type="journal article" date="2015" name="Int. J. Syst. Evol. Microbiol.">
        <title>Burkholderia monticola sp. nov., isolated from mountain soil.</title>
        <authorList>
            <person name="Baek I."/>
            <person name="Seo B."/>
            <person name="Lee I."/>
            <person name="Yi H."/>
            <person name="Chun J."/>
        </authorList>
    </citation>
    <scope>NUCLEOTIDE SEQUENCE [LARGE SCALE GENOMIC DNA]</scope>
    <source>
        <strain evidence="1 2">JC2948</strain>
    </source>
</reference>
<dbReference type="STRING" id="1399968.CI15_21695"/>
<dbReference type="SUPFAM" id="SSF102462">
    <property type="entry name" value="Peptidyl-tRNA hydrolase II"/>
    <property type="match status" value="1"/>
</dbReference>
<evidence type="ECO:0008006" key="3">
    <source>
        <dbReference type="Google" id="ProtNLM"/>
    </source>
</evidence>
<accession>A0A149PIQ3</accession>
<dbReference type="EMBL" id="LRBG01000035">
    <property type="protein sequence ID" value="KXU84908.1"/>
    <property type="molecule type" value="Genomic_DNA"/>
</dbReference>
<gene>
    <name evidence="1" type="ORF">CI15_21695</name>
</gene>
<dbReference type="Pfam" id="PF09391">
    <property type="entry name" value="DUF2000"/>
    <property type="match status" value="1"/>
</dbReference>
<dbReference type="Gene3D" id="3.40.1490.10">
    <property type="entry name" value="Bit1"/>
    <property type="match status" value="1"/>
</dbReference>
<dbReference type="OrthoDB" id="1684239at2"/>
<proteinExistence type="predicted"/>
<protein>
    <recommendedName>
        <fullName evidence="3">DUF2000 domain-containing protein</fullName>
    </recommendedName>
</protein>
<dbReference type="InterPro" id="IPR018988">
    <property type="entry name" value="DUF2000"/>
</dbReference>
<dbReference type="RefSeq" id="WP_062130793.1">
    <property type="nucleotide sequence ID" value="NZ_LRBG01000035.1"/>
</dbReference>
<sequence>MFDTKVALIVRSDLAVWQKLNVVAFLATGVAAAAPDALGEPYEDAAGHRYGRMLGQPMMVFAADRSGLQSAHRQALSRELRIVPYVHAMFSTGHDAANRAVFRAEDAANLDLVGLALHGPKKAVDKAVKGLALHE</sequence>
<name>A0A149PIQ3_9BURK</name>
<keyword evidence="2" id="KW-1185">Reference proteome</keyword>
<comment type="caution">
    <text evidence="1">The sequence shown here is derived from an EMBL/GenBank/DDBJ whole genome shotgun (WGS) entry which is preliminary data.</text>
</comment>
<organism evidence="1 2">
    <name type="scientific">Paraburkholderia monticola</name>
    <dbReference type="NCBI Taxonomy" id="1399968"/>
    <lineage>
        <taxon>Bacteria</taxon>
        <taxon>Pseudomonadati</taxon>
        <taxon>Pseudomonadota</taxon>
        <taxon>Betaproteobacteria</taxon>
        <taxon>Burkholderiales</taxon>
        <taxon>Burkholderiaceae</taxon>
        <taxon>Paraburkholderia</taxon>
    </lineage>
</organism>
<evidence type="ECO:0000313" key="1">
    <source>
        <dbReference type="EMBL" id="KXU84908.1"/>
    </source>
</evidence>
<dbReference type="Proteomes" id="UP000075613">
    <property type="component" value="Unassembled WGS sequence"/>
</dbReference>
<dbReference type="AlphaFoldDB" id="A0A149PIQ3"/>
<dbReference type="InterPro" id="IPR023476">
    <property type="entry name" value="Pep_tRNA_hydro_II_dom_sf"/>
</dbReference>